<keyword evidence="1" id="KW-0472">Membrane</keyword>
<evidence type="ECO:0000313" key="3">
    <source>
        <dbReference type="EMBL" id="MDI5964071.1"/>
    </source>
</evidence>
<evidence type="ECO:0000313" key="4">
    <source>
        <dbReference type="Proteomes" id="UP001156398"/>
    </source>
</evidence>
<protein>
    <submittedName>
        <fullName evidence="3">TadE/TadG family type IV pilus assembly protein</fullName>
    </submittedName>
</protein>
<dbReference type="EMBL" id="JAAGKO020000020">
    <property type="protein sequence ID" value="MDI5964071.1"/>
    <property type="molecule type" value="Genomic_DNA"/>
</dbReference>
<evidence type="ECO:0000259" key="2">
    <source>
        <dbReference type="Pfam" id="PF07811"/>
    </source>
</evidence>
<keyword evidence="1" id="KW-0812">Transmembrane</keyword>
<reference evidence="3 4" key="1">
    <citation type="submission" date="2023-05" db="EMBL/GenBank/DDBJ databases">
        <title>Streptantibioticus silvisoli sp. nov., acidotolerant actinomycetes 1 from pine litter.</title>
        <authorList>
            <person name="Swiecimska M."/>
            <person name="Golinska P."/>
            <person name="Sangal V."/>
            <person name="Wachnowicz B."/>
            <person name="Goodfellow M."/>
        </authorList>
    </citation>
    <scope>NUCLEOTIDE SEQUENCE [LARGE SCALE GENOMIC DNA]</scope>
    <source>
        <strain evidence="3 4">SL54</strain>
    </source>
</reference>
<feature type="transmembrane region" description="Helical" evidence="1">
    <location>
        <begin position="20"/>
        <end position="38"/>
    </location>
</feature>
<gene>
    <name evidence="3" type="ORF">POF43_015330</name>
</gene>
<comment type="caution">
    <text evidence="3">The sequence shown here is derived from an EMBL/GenBank/DDBJ whole genome shotgun (WGS) entry which is preliminary data.</text>
</comment>
<keyword evidence="4" id="KW-1185">Reference proteome</keyword>
<feature type="domain" description="TadE-like" evidence="2">
    <location>
        <begin position="14"/>
        <end position="56"/>
    </location>
</feature>
<keyword evidence="1" id="KW-1133">Transmembrane helix</keyword>
<dbReference type="RefSeq" id="WP_271321902.1">
    <property type="nucleotide sequence ID" value="NZ_JAAGKO020000020.1"/>
</dbReference>
<accession>A0ABT6W3H9</accession>
<organism evidence="3 4">
    <name type="scientific">Streptantibioticus silvisoli</name>
    <dbReference type="NCBI Taxonomy" id="2705255"/>
    <lineage>
        <taxon>Bacteria</taxon>
        <taxon>Bacillati</taxon>
        <taxon>Actinomycetota</taxon>
        <taxon>Actinomycetes</taxon>
        <taxon>Kitasatosporales</taxon>
        <taxon>Streptomycetaceae</taxon>
        <taxon>Streptantibioticus</taxon>
    </lineage>
</organism>
<evidence type="ECO:0000256" key="1">
    <source>
        <dbReference type="SAM" id="Phobius"/>
    </source>
</evidence>
<sequence>MRPALRRFREDERGSATVELVLSVGVLLLMLWFMVYCGRLSDNRLRIEDAAHQAARAATLDRDLPTATTDARSAAASALGGTGVTCEDLAVDLIGTMQPGSTVTVTVHCTVDLHDLALLHVPGQKEITATFSSVVDVYRGTDDSGPGSVAV</sequence>
<dbReference type="Proteomes" id="UP001156398">
    <property type="component" value="Unassembled WGS sequence"/>
</dbReference>
<dbReference type="InterPro" id="IPR012495">
    <property type="entry name" value="TadE-like_dom"/>
</dbReference>
<dbReference type="Pfam" id="PF07811">
    <property type="entry name" value="TadE"/>
    <property type="match status" value="1"/>
</dbReference>
<proteinExistence type="predicted"/>
<name>A0ABT6W3H9_9ACTN</name>